<feature type="transmembrane region" description="Helical" evidence="1">
    <location>
        <begin position="99"/>
        <end position="120"/>
    </location>
</feature>
<accession>A0ABT8JIA8</accession>
<evidence type="ECO:0000256" key="1">
    <source>
        <dbReference type="SAM" id="Phobius"/>
    </source>
</evidence>
<feature type="transmembrane region" description="Helical" evidence="1">
    <location>
        <begin position="16"/>
        <end position="35"/>
    </location>
</feature>
<evidence type="ECO:0000313" key="2">
    <source>
        <dbReference type="EMBL" id="MDN4604886.1"/>
    </source>
</evidence>
<organism evidence="2 3">
    <name type="scientific">Paenibacillus vandeheii</name>
    <dbReference type="NCBI Taxonomy" id="3035917"/>
    <lineage>
        <taxon>Bacteria</taxon>
        <taxon>Bacillati</taxon>
        <taxon>Bacillota</taxon>
        <taxon>Bacilli</taxon>
        <taxon>Bacillales</taxon>
        <taxon>Paenibacillaceae</taxon>
        <taxon>Paenibacillus</taxon>
    </lineage>
</organism>
<dbReference type="RefSeq" id="WP_301249297.1">
    <property type="nucleotide sequence ID" value="NZ_JAROCD010000016.1"/>
</dbReference>
<keyword evidence="3" id="KW-1185">Reference proteome</keyword>
<sequence>MNVILNNEPDKRRIKVAMLMYLILMILFYGIYISFESDRIVQSQQWTSGGFISEQGIESMSQMGRWTSITESLFLVLFVLVMIMMITRYRRNVRKLIPFALWIVALFVGGGAVSLVGSQVTSMSIGNLAQPIIVPAFLLAGLFIYVLWGLKKRG</sequence>
<gene>
    <name evidence="2" type="ORF">P5G61_26915</name>
</gene>
<feature type="transmembrane region" description="Helical" evidence="1">
    <location>
        <begin position="69"/>
        <end position="87"/>
    </location>
</feature>
<keyword evidence="1" id="KW-1133">Transmembrane helix</keyword>
<evidence type="ECO:0000313" key="3">
    <source>
        <dbReference type="Proteomes" id="UP001174205"/>
    </source>
</evidence>
<comment type="caution">
    <text evidence="2">The sequence shown here is derived from an EMBL/GenBank/DDBJ whole genome shotgun (WGS) entry which is preliminary data.</text>
</comment>
<name>A0ABT8JIA8_9BACL</name>
<feature type="transmembrane region" description="Helical" evidence="1">
    <location>
        <begin position="132"/>
        <end position="150"/>
    </location>
</feature>
<keyword evidence="1" id="KW-0472">Membrane</keyword>
<reference evidence="2" key="1">
    <citation type="submission" date="2023-03" db="EMBL/GenBank/DDBJ databases">
        <title>MT1 and MT2 Draft Genomes of Novel Species.</title>
        <authorList>
            <person name="Venkateswaran K."/>
        </authorList>
    </citation>
    <scope>NUCLEOTIDE SEQUENCE</scope>
    <source>
        <strain evidence="2">F6_3S_P_1C</strain>
    </source>
</reference>
<proteinExistence type="predicted"/>
<protein>
    <submittedName>
        <fullName evidence="2">Uncharacterized protein</fullName>
    </submittedName>
</protein>
<keyword evidence="1" id="KW-0812">Transmembrane</keyword>
<dbReference type="EMBL" id="JAROCD010000016">
    <property type="protein sequence ID" value="MDN4604886.1"/>
    <property type="molecule type" value="Genomic_DNA"/>
</dbReference>
<dbReference type="Proteomes" id="UP001174205">
    <property type="component" value="Unassembled WGS sequence"/>
</dbReference>